<reference evidence="2" key="1">
    <citation type="submission" date="2018-05" db="EMBL/GenBank/DDBJ databases">
        <title>Draft genome of Mucuna pruriens seed.</title>
        <authorList>
            <person name="Nnadi N.E."/>
            <person name="Vos R."/>
            <person name="Hasami M.H."/>
            <person name="Devisetty U.K."/>
            <person name="Aguiy J.C."/>
        </authorList>
    </citation>
    <scope>NUCLEOTIDE SEQUENCE [LARGE SCALE GENOMIC DNA]</scope>
    <source>
        <strain evidence="2">JCA_2017</strain>
    </source>
</reference>
<gene>
    <name evidence="2" type="ORF">CR513_02559</name>
</gene>
<evidence type="ECO:0000313" key="2">
    <source>
        <dbReference type="EMBL" id="RDY12611.1"/>
    </source>
</evidence>
<evidence type="ECO:0000313" key="3">
    <source>
        <dbReference type="Proteomes" id="UP000257109"/>
    </source>
</evidence>
<comment type="caution">
    <text evidence="2">The sequence shown here is derived from an EMBL/GenBank/DDBJ whole genome shotgun (WGS) entry which is preliminary data.</text>
</comment>
<protein>
    <submittedName>
        <fullName evidence="2">Uncharacterized protein</fullName>
    </submittedName>
</protein>
<dbReference type="AlphaFoldDB" id="A0A371IC53"/>
<feature type="region of interest" description="Disordered" evidence="1">
    <location>
        <begin position="95"/>
        <end position="114"/>
    </location>
</feature>
<keyword evidence="3" id="KW-1185">Reference proteome</keyword>
<dbReference type="Proteomes" id="UP000257109">
    <property type="component" value="Unassembled WGS sequence"/>
</dbReference>
<dbReference type="EMBL" id="QJKJ01000434">
    <property type="protein sequence ID" value="RDY12611.1"/>
    <property type="molecule type" value="Genomic_DNA"/>
</dbReference>
<evidence type="ECO:0000256" key="1">
    <source>
        <dbReference type="SAM" id="MobiDB-lite"/>
    </source>
</evidence>
<feature type="non-terminal residue" evidence="2">
    <location>
        <position position="1"/>
    </location>
</feature>
<dbReference type="PANTHER" id="PTHR32108:SF9">
    <property type="entry name" value="REVERSE TRANSCRIPTASE RNASE H-LIKE DOMAIN-CONTAINING PROTEIN"/>
    <property type="match status" value="1"/>
</dbReference>
<accession>A0A371IC53</accession>
<name>A0A371IC53_MUCPR</name>
<sequence length="340" mass="38327">MVTMFVDTLPSPFYDKAIGSVVTNFADLVTIGERIESGIRRGKFAQTSSNTGFTKEMTGFEKKRGETNAILVHPSGQSKIILSKSEAMTSVYPASMPKRENSSNTTNNRSDGRNRVFTPIHMTYTALFPKLLQKNLIAVLPLKPLEPPYPRSYDPNTKCDYHAGAVGHSTERCWSFKHKVQDLIEAGWLGFEENEPNEPVIIRYDLIHQPATPLIIQVPARPAYKDDHTVPWQYDSYTEDLPAESIDDNSTKEKAIEALKGKEAEEFLKLIQYSEYKLLEQMNKTLARISLLSLLLNSEGHRNLLLKVLKEAHVAQDITMEKFGGMVNNITGKRCVTFSK</sequence>
<dbReference type="PANTHER" id="PTHR32108">
    <property type="entry name" value="DNA-DIRECTED RNA POLYMERASE SUBUNIT ALPHA"/>
    <property type="match status" value="1"/>
</dbReference>
<organism evidence="2 3">
    <name type="scientific">Mucuna pruriens</name>
    <name type="common">Velvet bean</name>
    <name type="synonym">Dolichos pruriens</name>
    <dbReference type="NCBI Taxonomy" id="157652"/>
    <lineage>
        <taxon>Eukaryota</taxon>
        <taxon>Viridiplantae</taxon>
        <taxon>Streptophyta</taxon>
        <taxon>Embryophyta</taxon>
        <taxon>Tracheophyta</taxon>
        <taxon>Spermatophyta</taxon>
        <taxon>Magnoliopsida</taxon>
        <taxon>eudicotyledons</taxon>
        <taxon>Gunneridae</taxon>
        <taxon>Pentapetalae</taxon>
        <taxon>rosids</taxon>
        <taxon>fabids</taxon>
        <taxon>Fabales</taxon>
        <taxon>Fabaceae</taxon>
        <taxon>Papilionoideae</taxon>
        <taxon>50 kb inversion clade</taxon>
        <taxon>NPAAA clade</taxon>
        <taxon>indigoferoid/millettioid clade</taxon>
        <taxon>Phaseoleae</taxon>
        <taxon>Mucuna</taxon>
    </lineage>
</organism>
<proteinExistence type="predicted"/>